<dbReference type="AlphaFoldDB" id="A0A024TRG5"/>
<dbReference type="RefSeq" id="XP_008874862.1">
    <property type="nucleotide sequence ID" value="XM_008876640.1"/>
</dbReference>
<protein>
    <submittedName>
        <fullName evidence="1">Uncharacterized protein</fullName>
    </submittedName>
</protein>
<dbReference type="GeneID" id="20087351"/>
<dbReference type="VEuPathDB" id="FungiDB:H310_10301"/>
<name>A0A024TRG5_9STRA</name>
<accession>A0A024TRG5</accession>
<evidence type="ECO:0000313" key="1">
    <source>
        <dbReference type="EMBL" id="ETV96599.1"/>
    </source>
</evidence>
<proteinExistence type="predicted"/>
<reference evidence="1" key="1">
    <citation type="submission" date="2013-12" db="EMBL/GenBank/DDBJ databases">
        <title>The Genome Sequence of Aphanomyces invadans NJM9701.</title>
        <authorList>
            <consortium name="The Broad Institute Genomics Platform"/>
            <person name="Russ C."/>
            <person name="Tyler B."/>
            <person name="van West P."/>
            <person name="Dieguez-Uribeondo J."/>
            <person name="Young S.K."/>
            <person name="Zeng Q."/>
            <person name="Gargeya S."/>
            <person name="Fitzgerald M."/>
            <person name="Abouelleil A."/>
            <person name="Alvarado L."/>
            <person name="Chapman S.B."/>
            <person name="Gainer-Dewar J."/>
            <person name="Goldberg J."/>
            <person name="Griggs A."/>
            <person name="Gujja S."/>
            <person name="Hansen M."/>
            <person name="Howarth C."/>
            <person name="Imamovic A."/>
            <person name="Ireland A."/>
            <person name="Larimer J."/>
            <person name="McCowan C."/>
            <person name="Murphy C."/>
            <person name="Pearson M."/>
            <person name="Poon T.W."/>
            <person name="Priest M."/>
            <person name="Roberts A."/>
            <person name="Saif S."/>
            <person name="Shea T."/>
            <person name="Sykes S."/>
            <person name="Wortman J."/>
            <person name="Nusbaum C."/>
            <person name="Birren B."/>
        </authorList>
    </citation>
    <scope>NUCLEOTIDE SEQUENCE [LARGE SCALE GENOMIC DNA]</scope>
    <source>
        <strain evidence="1">NJM9701</strain>
    </source>
</reference>
<dbReference type="EMBL" id="KI913976">
    <property type="protein sequence ID" value="ETV96599.1"/>
    <property type="molecule type" value="Genomic_DNA"/>
</dbReference>
<sequence length="111" mass="12735">MTCQMATSDFNRTRWSPRLIEEPHVEVTKGSLRCSSWSKKTVDIDCIRDARQPPTGQRPRISLTIRCTNDTTINHKTQPRQRQQHTKLGSCMLQLLGCDAPGISQFTFTWT</sequence>
<organism evidence="1">
    <name type="scientific">Aphanomyces invadans</name>
    <dbReference type="NCBI Taxonomy" id="157072"/>
    <lineage>
        <taxon>Eukaryota</taxon>
        <taxon>Sar</taxon>
        <taxon>Stramenopiles</taxon>
        <taxon>Oomycota</taxon>
        <taxon>Saprolegniomycetes</taxon>
        <taxon>Saprolegniales</taxon>
        <taxon>Verrucalvaceae</taxon>
        <taxon>Aphanomyces</taxon>
    </lineage>
</organism>
<gene>
    <name evidence="1" type="ORF">H310_10301</name>
</gene>